<dbReference type="GO" id="GO:0005332">
    <property type="term" value="F:gamma-aminobutyric acid:sodium:chloride symporter activity"/>
    <property type="evidence" value="ECO:0007669"/>
    <property type="project" value="TreeGrafter"/>
</dbReference>
<feature type="compositionally biased region" description="Polar residues" evidence="8">
    <location>
        <begin position="432"/>
        <end position="447"/>
    </location>
</feature>
<dbReference type="InterPro" id="IPR000175">
    <property type="entry name" value="Na/ntran_symport"/>
</dbReference>
<dbReference type="InterPro" id="IPR014756">
    <property type="entry name" value="Ig_E-set"/>
</dbReference>
<feature type="transmembrane region" description="Helical" evidence="9">
    <location>
        <begin position="142"/>
        <end position="171"/>
    </location>
</feature>
<dbReference type="Pfam" id="PF02752">
    <property type="entry name" value="Arrestin_C"/>
    <property type="match status" value="1"/>
</dbReference>
<dbReference type="PANTHER" id="PTHR11616">
    <property type="entry name" value="SODIUM/CHLORIDE DEPENDENT TRANSPORTER"/>
    <property type="match status" value="1"/>
</dbReference>
<name>A0A2A2KRE5_9BILA</name>
<protein>
    <recommendedName>
        <fullName evidence="10">Arrestin C-terminal-like domain-containing protein</fullName>
    </recommendedName>
</protein>
<reference evidence="11 12" key="1">
    <citation type="journal article" date="2017" name="Curr. Biol.">
        <title>Genome architecture and evolution of a unichromosomal asexual nematode.</title>
        <authorList>
            <person name="Fradin H."/>
            <person name="Zegar C."/>
            <person name="Gutwein M."/>
            <person name="Lucas J."/>
            <person name="Kovtun M."/>
            <person name="Corcoran D."/>
            <person name="Baugh L.R."/>
            <person name="Kiontke K."/>
            <person name="Gunsalus K."/>
            <person name="Fitch D.H."/>
            <person name="Piano F."/>
        </authorList>
    </citation>
    <scope>NUCLEOTIDE SEQUENCE [LARGE SCALE GENOMIC DNA]</scope>
    <source>
        <strain evidence="11">PF1309</strain>
    </source>
</reference>
<dbReference type="SUPFAM" id="SSF81296">
    <property type="entry name" value="E set domains"/>
    <property type="match status" value="1"/>
</dbReference>
<feature type="binding site" evidence="7">
    <location>
        <position position="117"/>
    </location>
    <ligand>
        <name>Na(+)</name>
        <dbReference type="ChEBI" id="CHEBI:29101"/>
        <label>1</label>
    </ligand>
</feature>
<feature type="binding site" evidence="7">
    <location>
        <position position="16"/>
    </location>
    <ligand>
        <name>Na(+)</name>
        <dbReference type="ChEBI" id="CHEBI:29101"/>
        <label>1</label>
    </ligand>
</feature>
<evidence type="ECO:0000256" key="4">
    <source>
        <dbReference type="ARBA" id="ARBA00022847"/>
    </source>
</evidence>
<organism evidence="11 12">
    <name type="scientific">Diploscapter pachys</name>
    <dbReference type="NCBI Taxonomy" id="2018661"/>
    <lineage>
        <taxon>Eukaryota</taxon>
        <taxon>Metazoa</taxon>
        <taxon>Ecdysozoa</taxon>
        <taxon>Nematoda</taxon>
        <taxon>Chromadorea</taxon>
        <taxon>Rhabditida</taxon>
        <taxon>Rhabditina</taxon>
        <taxon>Rhabditomorpha</taxon>
        <taxon>Rhabditoidea</taxon>
        <taxon>Rhabditidae</taxon>
        <taxon>Diploscapter</taxon>
    </lineage>
</organism>
<feature type="binding site" evidence="7">
    <location>
        <position position="113"/>
    </location>
    <ligand>
        <name>Na(+)</name>
        <dbReference type="ChEBI" id="CHEBI:29101"/>
        <label>1</label>
    </ligand>
</feature>
<dbReference type="GO" id="GO:0043005">
    <property type="term" value="C:neuron projection"/>
    <property type="evidence" value="ECO:0007669"/>
    <property type="project" value="TreeGrafter"/>
</dbReference>
<evidence type="ECO:0000313" key="11">
    <source>
        <dbReference type="EMBL" id="PAV76515.1"/>
    </source>
</evidence>
<dbReference type="PROSITE" id="PS50267">
    <property type="entry name" value="NA_NEUROTRAN_SYMP_3"/>
    <property type="match status" value="2"/>
</dbReference>
<feature type="compositionally biased region" description="Low complexity" evidence="8">
    <location>
        <begin position="392"/>
        <end position="406"/>
    </location>
</feature>
<dbReference type="SUPFAM" id="SSF161070">
    <property type="entry name" value="SNF-like"/>
    <property type="match status" value="1"/>
</dbReference>
<dbReference type="GO" id="GO:0005886">
    <property type="term" value="C:plasma membrane"/>
    <property type="evidence" value="ECO:0007669"/>
    <property type="project" value="TreeGrafter"/>
</dbReference>
<keyword evidence="5 9" id="KW-1133">Transmembrane helix</keyword>
<dbReference type="OrthoDB" id="6581954at2759"/>
<dbReference type="Proteomes" id="UP000218231">
    <property type="component" value="Unassembled WGS sequence"/>
</dbReference>
<evidence type="ECO:0000256" key="1">
    <source>
        <dbReference type="ARBA" id="ARBA00004141"/>
    </source>
</evidence>
<feature type="region of interest" description="Disordered" evidence="8">
    <location>
        <begin position="392"/>
        <end position="462"/>
    </location>
</feature>
<keyword evidence="7" id="KW-0915">Sodium</keyword>
<keyword evidence="4" id="KW-0769">Symport</keyword>
<evidence type="ECO:0000313" key="12">
    <source>
        <dbReference type="Proteomes" id="UP000218231"/>
    </source>
</evidence>
<accession>A0A2A2KRE5</accession>
<evidence type="ECO:0000256" key="7">
    <source>
        <dbReference type="PIRSR" id="PIRSR600175-1"/>
    </source>
</evidence>
<gene>
    <name evidence="11" type="ORF">WR25_02829</name>
</gene>
<keyword evidence="3 9" id="KW-0812">Transmembrane</keyword>
<evidence type="ECO:0000256" key="6">
    <source>
        <dbReference type="ARBA" id="ARBA00023136"/>
    </source>
</evidence>
<evidence type="ECO:0000259" key="10">
    <source>
        <dbReference type="SMART" id="SM01017"/>
    </source>
</evidence>
<dbReference type="PANTHER" id="PTHR11616:SF20">
    <property type="entry name" value="SODIUM- AND CHLORIDE-DEPENDENT BETAINE TRANSPORTER"/>
    <property type="match status" value="1"/>
</dbReference>
<keyword evidence="7" id="KW-0479">Metal-binding</keyword>
<dbReference type="GO" id="GO:0046872">
    <property type="term" value="F:metal ion binding"/>
    <property type="evidence" value="ECO:0007669"/>
    <property type="project" value="UniProtKB-KW"/>
</dbReference>
<keyword evidence="2" id="KW-0813">Transport</keyword>
<evidence type="ECO:0000256" key="5">
    <source>
        <dbReference type="ARBA" id="ARBA00022989"/>
    </source>
</evidence>
<feature type="binding site" evidence="7">
    <location>
        <position position="116"/>
    </location>
    <ligand>
        <name>Na(+)</name>
        <dbReference type="ChEBI" id="CHEBI:29101"/>
        <label>1</label>
    </ligand>
</feature>
<dbReference type="EMBL" id="LIAE01007869">
    <property type="protein sequence ID" value="PAV76515.1"/>
    <property type="molecule type" value="Genomic_DNA"/>
</dbReference>
<dbReference type="InterPro" id="IPR011022">
    <property type="entry name" value="Arrestin_C-like"/>
</dbReference>
<comment type="caution">
    <text evidence="11">The sequence shown here is derived from an EMBL/GenBank/DDBJ whole genome shotgun (WGS) entry which is preliminary data.</text>
</comment>
<dbReference type="InterPro" id="IPR037272">
    <property type="entry name" value="SNS_sf"/>
</dbReference>
<feature type="transmembrane region" description="Helical" evidence="9">
    <location>
        <begin position="12"/>
        <end position="29"/>
    </location>
</feature>
<comment type="subcellular location">
    <subcellularLocation>
        <location evidence="1">Membrane</location>
        <topology evidence="1">Multi-pass membrane protein</topology>
    </subcellularLocation>
</comment>
<proteinExistence type="predicted"/>
<keyword evidence="12" id="KW-1185">Reference proteome</keyword>
<dbReference type="SMART" id="SM01017">
    <property type="entry name" value="Arrestin_C"/>
    <property type="match status" value="1"/>
</dbReference>
<feature type="transmembrane region" description="Helical" evidence="9">
    <location>
        <begin position="101"/>
        <end position="121"/>
    </location>
</feature>
<evidence type="ECO:0000256" key="2">
    <source>
        <dbReference type="ARBA" id="ARBA00022448"/>
    </source>
</evidence>
<sequence length="462" mass="51052">MGTQVWLDAGTQVFYSYGLGFGSLIALGSHNKFNHNCIRDAIVMCFINGSTSILAGFAIFSVLGYLSVTSGKDIAEIAKPGVGLAFLAYPEVASNLPMKQFFAFLFFLMLTILGLDSNVCTLEGLVTSIEDRFPVLRKHKRISLGVICLIFFILGLPMVTRILFILCLVYYKPIKYPNGADYPLWAIALGWCLSLSSILIIPGYAIYYLLGKKRSQSFELMDPKQIKIEFTDIFKGVYEPGDELRGECKLSKSGYASGEDILAECSIDNGSTKPVQQAKAELIQHAKFIAYKAGNGTATFLNKKETTQNEVKEHDILVSSSVKDNMSIMPKTKHDFIIKLPVVPAVPSFEKCKIINVEYYLKIKIKTDALMNNSIVVQIPITLGTVPIWPAEAPNQPSQPSAPSSENADRQYEIMPMPPPTSTIPSTFPPVHSNSTEQPQIGWSQIPMSADFPPTYDEAIRK</sequence>
<dbReference type="Pfam" id="PF00209">
    <property type="entry name" value="SNF"/>
    <property type="match status" value="1"/>
</dbReference>
<dbReference type="PRINTS" id="PR00176">
    <property type="entry name" value="NANEUSMPORT"/>
</dbReference>
<feature type="domain" description="Arrestin C-terminal-like" evidence="10">
    <location>
        <begin position="240"/>
        <end position="388"/>
    </location>
</feature>
<dbReference type="STRING" id="2018661.A0A2A2KRE5"/>
<keyword evidence="6 9" id="KW-0472">Membrane</keyword>
<dbReference type="AlphaFoldDB" id="A0A2A2KRE5"/>
<dbReference type="Gene3D" id="2.60.40.640">
    <property type="match status" value="1"/>
</dbReference>
<evidence type="ECO:0000256" key="9">
    <source>
        <dbReference type="SAM" id="Phobius"/>
    </source>
</evidence>
<dbReference type="InterPro" id="IPR014752">
    <property type="entry name" value="Arrestin-like_C"/>
</dbReference>
<evidence type="ECO:0000256" key="8">
    <source>
        <dbReference type="SAM" id="MobiDB-lite"/>
    </source>
</evidence>
<feature type="transmembrane region" description="Helical" evidence="9">
    <location>
        <begin position="41"/>
        <end position="66"/>
    </location>
</feature>
<feature type="transmembrane region" description="Helical" evidence="9">
    <location>
        <begin position="183"/>
        <end position="210"/>
    </location>
</feature>
<feature type="binding site" evidence="7">
    <location>
        <position position="48"/>
    </location>
    <ligand>
        <name>Na(+)</name>
        <dbReference type="ChEBI" id="CHEBI:29101"/>
        <label>1</label>
    </ligand>
</feature>
<evidence type="ECO:0000256" key="3">
    <source>
        <dbReference type="ARBA" id="ARBA00022692"/>
    </source>
</evidence>